<dbReference type="InterPro" id="IPR039193">
    <property type="entry name" value="Ribosomal_uS17m_metazoa"/>
</dbReference>
<organism evidence="4">
    <name type="scientific">Culicoides sonorensis</name>
    <name type="common">Biting midge</name>
    <dbReference type="NCBI Taxonomy" id="179676"/>
    <lineage>
        <taxon>Eukaryota</taxon>
        <taxon>Metazoa</taxon>
        <taxon>Ecdysozoa</taxon>
        <taxon>Arthropoda</taxon>
        <taxon>Hexapoda</taxon>
        <taxon>Insecta</taxon>
        <taxon>Pterygota</taxon>
        <taxon>Neoptera</taxon>
        <taxon>Endopterygota</taxon>
        <taxon>Diptera</taxon>
        <taxon>Nematocera</taxon>
        <taxon>Chironomoidea</taxon>
        <taxon>Ceratopogonidae</taxon>
        <taxon>Ceratopogoninae</taxon>
        <taxon>Culicoides</taxon>
        <taxon>Monoculicoides</taxon>
    </lineage>
</organism>
<dbReference type="SUPFAM" id="SSF50249">
    <property type="entry name" value="Nucleic acid-binding proteins"/>
    <property type="match status" value="1"/>
</dbReference>
<dbReference type="VEuPathDB" id="VectorBase:CSON005318"/>
<dbReference type="AlphaFoldDB" id="A0A336LUZ8"/>
<dbReference type="PANTHER" id="PTHR24088">
    <property type="entry name" value="28S RIBOSOMAL PROTEIN S17, MITOCHONDRIAL"/>
    <property type="match status" value="1"/>
</dbReference>
<name>A0A336LUZ8_CULSO</name>
<dbReference type="FunFam" id="2.40.50.140:FF:000268">
    <property type="entry name" value="Mitochondrial ribosomal protein S17"/>
    <property type="match status" value="1"/>
</dbReference>
<gene>
    <name evidence="4" type="primary">CSON005318</name>
</gene>
<evidence type="ECO:0000256" key="3">
    <source>
        <dbReference type="ARBA" id="ARBA00023274"/>
    </source>
</evidence>
<dbReference type="InterPro" id="IPR000266">
    <property type="entry name" value="Ribosomal_uS17"/>
</dbReference>
<dbReference type="GO" id="GO:0032543">
    <property type="term" value="P:mitochondrial translation"/>
    <property type="evidence" value="ECO:0007669"/>
    <property type="project" value="TreeGrafter"/>
</dbReference>
<dbReference type="InterPro" id="IPR012340">
    <property type="entry name" value="NA-bd_OB-fold"/>
</dbReference>
<evidence type="ECO:0000256" key="2">
    <source>
        <dbReference type="ARBA" id="ARBA00022980"/>
    </source>
</evidence>
<dbReference type="GO" id="GO:0003735">
    <property type="term" value="F:structural constituent of ribosome"/>
    <property type="evidence" value="ECO:0007669"/>
    <property type="project" value="InterPro"/>
</dbReference>
<dbReference type="GO" id="GO:0005763">
    <property type="term" value="C:mitochondrial small ribosomal subunit"/>
    <property type="evidence" value="ECO:0007669"/>
    <property type="project" value="InterPro"/>
</dbReference>
<protein>
    <submittedName>
        <fullName evidence="4">CSON005318 protein</fullName>
    </submittedName>
</protein>
<keyword evidence="3" id="KW-0687">Ribonucleoprotein</keyword>
<dbReference type="PANTHER" id="PTHR24088:SF0">
    <property type="entry name" value="SMALL RIBOSOMAL SUBUNIT PROTEIN US17M"/>
    <property type="match status" value="1"/>
</dbReference>
<dbReference type="Gene3D" id="2.40.50.140">
    <property type="entry name" value="Nucleic acid-binding proteins"/>
    <property type="match status" value="1"/>
</dbReference>
<comment type="similarity">
    <text evidence="1">Belongs to the universal ribosomal protein uS17 family.</text>
</comment>
<reference evidence="4" key="1">
    <citation type="submission" date="2018-07" db="EMBL/GenBank/DDBJ databases">
        <authorList>
            <person name="Quirk P.G."/>
            <person name="Krulwich T.A."/>
        </authorList>
    </citation>
    <scope>NUCLEOTIDE SEQUENCE</scope>
</reference>
<dbReference type="EMBL" id="UFQT01000211">
    <property type="protein sequence ID" value="SSX21755.1"/>
    <property type="molecule type" value="Genomic_DNA"/>
</dbReference>
<keyword evidence="2" id="KW-0689">Ribosomal protein</keyword>
<accession>A0A336LUZ8</accession>
<evidence type="ECO:0000256" key="1">
    <source>
        <dbReference type="ARBA" id="ARBA00010254"/>
    </source>
</evidence>
<sequence>MAAARSSMLLGTVWPCVKKNAAKIRVKKMVLDTNLNMYFNEHEYIFAHDPQKLCKTGDIVLIKELPKKLTTLITHKVDKIVYPLGDIVDPITGKKCVVGKYREEIEERNKLFGKKETAYDYEKQPPRGRLEGTRDITDKPVYIKYHEDGKPDPYAY</sequence>
<dbReference type="OMA" id="TVHAKWI"/>
<evidence type="ECO:0000313" key="4">
    <source>
        <dbReference type="EMBL" id="SSX21755.1"/>
    </source>
</evidence>
<proteinExistence type="inferred from homology"/>
<dbReference type="Pfam" id="PF00366">
    <property type="entry name" value="Ribosomal_S17"/>
    <property type="match status" value="1"/>
</dbReference>